<dbReference type="GO" id="GO:0140346">
    <property type="term" value="F:phosphatidylserine flippase activity"/>
    <property type="evidence" value="ECO:0007669"/>
    <property type="project" value="EnsemblFungi"/>
</dbReference>
<feature type="transmembrane region" description="Helical" evidence="16">
    <location>
        <begin position="1432"/>
        <end position="1450"/>
    </location>
</feature>
<keyword evidence="10 16" id="KW-0472">Membrane</keyword>
<dbReference type="InterPro" id="IPR018303">
    <property type="entry name" value="ATPase_P-typ_P_site"/>
</dbReference>
<evidence type="ECO:0000259" key="18">
    <source>
        <dbReference type="Pfam" id="PF16209"/>
    </source>
</evidence>
<feature type="binding site" evidence="14">
    <location>
        <position position="1140"/>
    </location>
    <ligand>
        <name>ATP</name>
        <dbReference type="ChEBI" id="CHEBI:30616"/>
    </ligand>
</feature>
<dbReference type="SFLD" id="SFLDS00003">
    <property type="entry name" value="Haloacid_Dehalogenase"/>
    <property type="match status" value="1"/>
</dbReference>
<feature type="binding site" evidence="14">
    <location>
        <position position="1263"/>
    </location>
    <ligand>
        <name>ATP</name>
        <dbReference type="ChEBI" id="CHEBI:30616"/>
    </ligand>
</feature>
<keyword evidence="9 16" id="KW-1133">Transmembrane helix</keyword>
<dbReference type="SUPFAM" id="SSF81660">
    <property type="entry name" value="Metal cation-transporting ATPase, ATP-binding domain N"/>
    <property type="match status" value="1"/>
</dbReference>
<keyword evidence="8 16" id="KW-1278">Translocase</keyword>
<evidence type="ECO:0000256" key="11">
    <source>
        <dbReference type="ARBA" id="ARBA00034036"/>
    </source>
</evidence>
<dbReference type="InterPro" id="IPR032630">
    <property type="entry name" value="P_typ_ATPase_c"/>
</dbReference>
<comment type="catalytic activity">
    <reaction evidence="12">
        <text>a 1,2-diacyl-sn-glycero-3-phosphoethanolamine(out) + ATP + H2O = a 1,2-diacyl-sn-glycero-3-phosphoethanolamine(in) + ADP + phosphate + H(+)</text>
        <dbReference type="Rhea" id="RHEA:66132"/>
        <dbReference type="ChEBI" id="CHEBI:15377"/>
        <dbReference type="ChEBI" id="CHEBI:15378"/>
        <dbReference type="ChEBI" id="CHEBI:30616"/>
        <dbReference type="ChEBI" id="CHEBI:43474"/>
        <dbReference type="ChEBI" id="CHEBI:64612"/>
        <dbReference type="ChEBI" id="CHEBI:456216"/>
    </reaction>
    <physiologicalReaction direction="left-to-right" evidence="12">
        <dbReference type="Rhea" id="RHEA:66133"/>
    </physiologicalReaction>
</comment>
<dbReference type="Pfam" id="PF16209">
    <property type="entry name" value="PhoLip_ATPase_N"/>
    <property type="match status" value="1"/>
</dbReference>
<evidence type="ECO:0000256" key="15">
    <source>
        <dbReference type="PIRSR" id="PIRSR606539-3"/>
    </source>
</evidence>
<dbReference type="VEuPathDB" id="FungiDB:C5L36_0E04580"/>
<dbReference type="InterPro" id="IPR023298">
    <property type="entry name" value="ATPase_P-typ_TM_dom_sf"/>
</dbReference>
<evidence type="ECO:0000256" key="5">
    <source>
        <dbReference type="ARBA" id="ARBA00022741"/>
    </source>
</evidence>
<feature type="binding site" evidence="14">
    <location>
        <position position="1262"/>
    </location>
    <ligand>
        <name>ATP</name>
        <dbReference type="ChEBI" id="CHEBI:30616"/>
    </ligand>
</feature>
<dbReference type="HOGENOM" id="CLU_000846_5_3_1"/>
<dbReference type="Gene3D" id="3.40.1110.10">
    <property type="entry name" value="Calcium-transporting ATPase, cytoplasmic domain N"/>
    <property type="match status" value="1"/>
</dbReference>
<evidence type="ECO:0000256" key="4">
    <source>
        <dbReference type="ARBA" id="ARBA00022723"/>
    </source>
</evidence>
<keyword evidence="4 15" id="KW-0479">Metal-binding</keyword>
<dbReference type="InterPro" id="IPR023214">
    <property type="entry name" value="HAD_sf"/>
</dbReference>
<dbReference type="FunFam" id="3.40.50.1000:FF:000172">
    <property type="entry name" value="Phospholipid-transporting ATPase"/>
    <property type="match status" value="1"/>
</dbReference>
<dbReference type="GO" id="GO:0006892">
    <property type="term" value="P:post-Golgi vesicle-mediated transport"/>
    <property type="evidence" value="ECO:0007669"/>
    <property type="project" value="TreeGrafter"/>
</dbReference>
<feature type="transmembrane region" description="Helical" evidence="16">
    <location>
        <begin position="561"/>
        <end position="582"/>
    </location>
</feature>
<dbReference type="Pfam" id="PF13246">
    <property type="entry name" value="Cation_ATPase"/>
    <property type="match status" value="1"/>
</dbReference>
<feature type="transmembrane region" description="Helical" evidence="16">
    <location>
        <begin position="1349"/>
        <end position="1369"/>
    </location>
</feature>
<feature type="binding site" evidence="14">
    <location>
        <position position="844"/>
    </location>
    <ligand>
        <name>ATP</name>
        <dbReference type="ChEBI" id="CHEBI:30616"/>
    </ligand>
</feature>
<comment type="catalytic activity">
    <reaction evidence="11 16">
        <text>ATP + H2O + phospholipidSide 1 = ADP + phosphate + phospholipidSide 2.</text>
        <dbReference type="EC" id="7.6.2.1"/>
    </reaction>
</comment>
<evidence type="ECO:0000256" key="16">
    <source>
        <dbReference type="RuleBase" id="RU362033"/>
    </source>
</evidence>
<sequence>MPVQDIKGAKQSFDSKSLDFNGLNMDQNGAGYTSMQSPSTENSNVLSLYKDITSSGELPIRPSSQPVRTRNRGYSLRTQLLNTHLVKQSENYLEDHNNEQDIELASVGNTYTPDGYTRNKEEYDENDQFGTDFVNDSMLDFSEDLKNIKDAKFISGKNGVKLSNEFDDKFDRDDDYRLKSKTKLMMNNNAINFFKKMYILLSGGRIELSSVGGREIPISINLNNTDFPKILDKQNKPLLIDNRQNKPYVDNLITSSKYTLWSFLPRQLYAQFSKLANCYFMTIAIFQLIPNWSTTGTSTTIIPLSIFITIAMLREGWDDMKRHKLDKEENHRHTKVLKELESPKSLFESDMRFSKSTASFSRLRPSGQSFDLEFEDDLELEREAESKNSYDSERLLHSMGVSANKIKWKDVKVGDIVKLECDEWVPADMILLTSTNELGEAFVETMALDGETNLKSKIPNIELHKKANRAKSLFNLTGKVLSEDPNNDLYNYEGSIDLPNMETQEMETYPLGPDQILYRGSILRNTDSCLGLVIFTGEETKIRMNAIKNPRIKAPKLQKKINMIVGFMVFVVITLSLFSFMAQNIFQKKYGSNMWYTLGTQAGVVPTIMGFIIMYNTLIPLSLYITMEMIKVVQLQLLQWDIDMYHLPSDTPAEARTATILEELGQVSYIFSDKTGTLTDNVMIFRKFSVCGVPWLHNVDVLLKGEQHNDPNDISDVFKDSEEKPGMLITDGRPSMASLNQIRKQQGQEEEEKKKHDSIKTSFEFIQFIQSNPSSVFAEKATLFLLSLALCHTCLPRRFMKDTPQSGDNDSIDSIDRTSALNPFASDQEEGEESIEYQAASPDELALVQAACDMGFILFDKKLKTVTLKTFPKGFDNESKLTKYEILDVIEFSSARKRMSVIVKFPNDEIIMFCKGADNVILERLHNSAIVSEKQREIDRSIEGRKKAEAEFILNKRSIDQINSATSPRSSFGTVRRSLSLSRKSMANDAYGNIDSMLENENDVDELVKMSRKSIEVESRKKYNLSKNQYIPPVKLLKNEKFLIERTLRHIDDFSSEGLRTLLYSYRKLNENEYKEWSRRYAEAKTSLVDRADNIAKVGTEFENNLILLGCTAIEDKLQEGVPEAIEKLRRAGIRMWMLTGDKRETAINIGYSCKLIKDYSKVVILSLDRENQMDDIVSTIKETEMEIYEESIAHCVVVIDGSTLTEVEKDEAILSLFIRLGVQADSVIVCRASPSQKANMVTKVRNLDKSKVTLAIGDGANDIAMIQSADVGIGITGKEGLQAARTSDYSIAQFRYLLKLLLVHGRYNYIRTSKFVLCTFYKELMFYLSQLIYQRYTMFTGSSMYESWSLSMFNTLFTSLPVLCIGMYDRDLNQSTLIAVPELYHKGVKNETFNLPVFIQWVLLATSQSVTVSFVLFQIYGFPALLDNTTYPLGVVLFTTFIIIINVKLNIVEMHTITKVSIISAGVSIGGWILWCMLLVGLYKTKLSTIYYVEHGLFEHFGKDFTFWASILILTVVGIWIDLIFYLVSHLFYTTETEKYQILEKDERLQKRFEIESYNELKQGWLWLHESQIKEGKIDELKGFKRFIFNLKSFLKKGSLHPTEKTQSRKRKGTMINPNELPPDTPSIVVVSSNDEYTEEMLPSGKTVKVPKNQGNGEESRYRRFFKSRKSSFDEFNDGRSIDEILRDRQRGLEYDESHR</sequence>
<feature type="binding site" evidence="14">
    <location>
        <position position="1232"/>
    </location>
    <ligand>
        <name>ATP</name>
        <dbReference type="ChEBI" id="CHEBI:30616"/>
    </ligand>
</feature>
<keyword evidence="3 16" id="KW-0812">Transmembrane</keyword>
<feature type="binding site" evidence="15">
    <location>
        <position position="1259"/>
    </location>
    <ligand>
        <name>Mg(2+)</name>
        <dbReference type="ChEBI" id="CHEBI:18420"/>
    </ligand>
</feature>
<dbReference type="EC" id="7.6.2.1" evidence="16"/>
<reference evidence="21" key="1">
    <citation type="journal article" date="2014" name="Microb. Cell Fact.">
        <title>Exploiting Issatchenkia orientalis SD108 for succinic acid production.</title>
        <authorList>
            <person name="Xiao H."/>
            <person name="Shao Z."/>
            <person name="Jiang Y."/>
            <person name="Dole S."/>
            <person name="Zhao H."/>
        </authorList>
    </citation>
    <scope>NUCLEOTIDE SEQUENCE [LARGE SCALE GENOMIC DNA]</scope>
    <source>
        <strain evidence="21">SD108</strain>
    </source>
</reference>
<feature type="binding site" evidence="15">
    <location>
        <position position="675"/>
    </location>
    <ligand>
        <name>Mg(2+)</name>
        <dbReference type="ChEBI" id="CHEBI:18420"/>
    </ligand>
</feature>
<dbReference type="SFLD" id="SFLDG00002">
    <property type="entry name" value="C1.7:_P-type_atpase_like"/>
    <property type="match status" value="1"/>
</dbReference>
<feature type="binding site" evidence="14">
    <location>
        <position position="1238"/>
    </location>
    <ligand>
        <name>ATP</name>
        <dbReference type="ChEBI" id="CHEBI:30616"/>
    </ligand>
</feature>
<dbReference type="SUPFAM" id="SSF81653">
    <property type="entry name" value="Calcium ATPase, transduction domain A"/>
    <property type="match status" value="1"/>
</dbReference>
<proteinExistence type="inferred from homology"/>
<feature type="binding site" evidence="14">
    <location>
        <position position="915"/>
    </location>
    <ligand>
        <name>ATP</name>
        <dbReference type="ChEBI" id="CHEBI:30616"/>
    </ligand>
</feature>
<dbReference type="InterPro" id="IPR032631">
    <property type="entry name" value="P-type_ATPase_N"/>
</dbReference>
<dbReference type="GO" id="GO:0005524">
    <property type="term" value="F:ATP binding"/>
    <property type="evidence" value="ECO:0007669"/>
    <property type="project" value="UniProtKB-UniRule"/>
</dbReference>
<gene>
    <name evidence="20" type="ORF">JL09_g1952</name>
</gene>
<evidence type="ECO:0000256" key="2">
    <source>
        <dbReference type="ARBA" id="ARBA00008109"/>
    </source>
</evidence>
<dbReference type="Pfam" id="PF08282">
    <property type="entry name" value="Hydrolase_3"/>
    <property type="match status" value="1"/>
</dbReference>
<dbReference type="eggNOG" id="KOG0206">
    <property type="taxonomic scope" value="Eukaryota"/>
</dbReference>
<feature type="binding site" evidence="15">
    <location>
        <position position="1263"/>
    </location>
    <ligand>
        <name>Mg(2+)</name>
        <dbReference type="ChEBI" id="CHEBI:18420"/>
    </ligand>
</feature>
<dbReference type="GO" id="GO:0007124">
    <property type="term" value="P:pseudohyphal growth"/>
    <property type="evidence" value="ECO:0007669"/>
    <property type="project" value="EnsemblFungi"/>
</dbReference>
<dbReference type="GO" id="GO:1990531">
    <property type="term" value="C:phospholipid-translocating ATPase complex"/>
    <property type="evidence" value="ECO:0007669"/>
    <property type="project" value="EnsemblFungi"/>
</dbReference>
<dbReference type="GO" id="GO:0032456">
    <property type="term" value="P:endocytic recycling"/>
    <property type="evidence" value="ECO:0007669"/>
    <property type="project" value="TreeGrafter"/>
</dbReference>
<dbReference type="InterPro" id="IPR001757">
    <property type="entry name" value="P_typ_ATPase"/>
</dbReference>
<protein>
    <recommendedName>
        <fullName evidence="16">Phospholipid-transporting ATPase</fullName>
        <ecNumber evidence="16">7.6.2.1</ecNumber>
    </recommendedName>
</protein>
<feature type="binding site" evidence="14">
    <location>
        <position position="1060"/>
    </location>
    <ligand>
        <name>ATP</name>
        <dbReference type="ChEBI" id="CHEBI:30616"/>
    </ligand>
</feature>
<dbReference type="Gene3D" id="3.40.50.1000">
    <property type="entry name" value="HAD superfamily/HAD-like"/>
    <property type="match status" value="1"/>
</dbReference>
<evidence type="ECO:0000256" key="10">
    <source>
        <dbReference type="ARBA" id="ARBA00023136"/>
    </source>
</evidence>
<evidence type="ECO:0000256" key="13">
    <source>
        <dbReference type="PIRSR" id="PIRSR606539-1"/>
    </source>
</evidence>
<dbReference type="EMBL" id="JQFK01000014">
    <property type="protein sequence ID" value="KGK38945.1"/>
    <property type="molecule type" value="Genomic_DNA"/>
</dbReference>
<feature type="binding site" evidence="14">
    <location>
        <position position="1142"/>
    </location>
    <ligand>
        <name>ATP</name>
        <dbReference type="ChEBI" id="CHEBI:30616"/>
    </ligand>
</feature>
<keyword evidence="7 15" id="KW-0460">Magnesium</keyword>
<evidence type="ECO:0000256" key="14">
    <source>
        <dbReference type="PIRSR" id="PIRSR606539-2"/>
    </source>
</evidence>
<feature type="binding site" evidence="14">
    <location>
        <position position="675"/>
    </location>
    <ligand>
        <name>ATP</name>
        <dbReference type="ChEBI" id="CHEBI:30616"/>
    </ligand>
</feature>
<feature type="binding site" evidence="14">
    <location>
        <position position="892"/>
    </location>
    <ligand>
        <name>ATP</name>
        <dbReference type="ChEBI" id="CHEBI:30616"/>
    </ligand>
</feature>
<evidence type="ECO:0000256" key="9">
    <source>
        <dbReference type="ARBA" id="ARBA00022989"/>
    </source>
</evidence>
<dbReference type="InterPro" id="IPR008250">
    <property type="entry name" value="ATPase_P-typ_transduc_dom_A_sf"/>
</dbReference>
<dbReference type="InterPro" id="IPR023299">
    <property type="entry name" value="ATPase_P-typ_cyto_dom_N"/>
</dbReference>
<dbReference type="InterPro" id="IPR006539">
    <property type="entry name" value="P-type_ATPase_IV"/>
</dbReference>
<dbReference type="GO" id="GO:0070867">
    <property type="term" value="C:mating projection tip membrane"/>
    <property type="evidence" value="ECO:0007669"/>
    <property type="project" value="EnsemblFungi"/>
</dbReference>
<dbReference type="Pfam" id="PF16212">
    <property type="entry name" value="PhoLip_ATPase_C"/>
    <property type="match status" value="1"/>
</dbReference>
<feature type="binding site" evidence="14">
    <location>
        <position position="1141"/>
    </location>
    <ligand>
        <name>ATP</name>
        <dbReference type="ChEBI" id="CHEBI:30616"/>
    </ligand>
</feature>
<evidence type="ECO:0000256" key="8">
    <source>
        <dbReference type="ARBA" id="ARBA00022967"/>
    </source>
</evidence>
<dbReference type="SUPFAM" id="SSF81665">
    <property type="entry name" value="Calcium ATPase, transmembrane domain M"/>
    <property type="match status" value="1"/>
</dbReference>
<comment type="similarity">
    <text evidence="2 16">Belongs to the cation transport ATPase (P-type) (TC 3.A.3) family. Type IV subfamily.</text>
</comment>
<dbReference type="InterPro" id="IPR044492">
    <property type="entry name" value="P_typ_ATPase_HD_dom"/>
</dbReference>
<keyword evidence="5 14" id="KW-0547">Nucleotide-binding</keyword>
<feature type="domain" description="P-type ATPase N-terminal" evidence="18">
    <location>
        <begin position="243"/>
        <end position="301"/>
    </location>
</feature>
<feature type="active site" description="4-aspartylphosphate intermediate" evidence="13">
    <location>
        <position position="673"/>
    </location>
</feature>
<dbReference type="GO" id="GO:0016887">
    <property type="term" value="F:ATP hydrolysis activity"/>
    <property type="evidence" value="ECO:0007669"/>
    <property type="project" value="InterPro"/>
</dbReference>
<dbReference type="GO" id="GO:0000287">
    <property type="term" value="F:magnesium ion binding"/>
    <property type="evidence" value="ECO:0007669"/>
    <property type="project" value="UniProtKB-UniRule"/>
</dbReference>
<evidence type="ECO:0000259" key="19">
    <source>
        <dbReference type="Pfam" id="PF16212"/>
    </source>
</evidence>
<keyword evidence="6 14" id="KW-0067">ATP-binding</keyword>
<evidence type="ECO:0000256" key="7">
    <source>
        <dbReference type="ARBA" id="ARBA00022842"/>
    </source>
</evidence>
<accession>A0A099P234</accession>
<dbReference type="PANTHER" id="PTHR24092">
    <property type="entry name" value="PROBABLE PHOSPHOLIPID-TRANSPORTING ATPASE"/>
    <property type="match status" value="1"/>
</dbReference>
<dbReference type="InterPro" id="IPR036412">
    <property type="entry name" value="HAD-like_sf"/>
</dbReference>
<comment type="subcellular location">
    <subcellularLocation>
        <location evidence="1 16">Membrane</location>
        <topology evidence="1 16">Multi-pass membrane protein</topology>
    </subcellularLocation>
</comment>
<dbReference type="GO" id="GO:0030140">
    <property type="term" value="C:trans-Golgi network transport vesicle"/>
    <property type="evidence" value="ECO:0007669"/>
    <property type="project" value="EnsemblFungi"/>
</dbReference>
<feature type="region of interest" description="Disordered" evidence="17">
    <location>
        <begin position="1601"/>
        <end position="1628"/>
    </location>
</feature>
<evidence type="ECO:0000256" key="17">
    <source>
        <dbReference type="SAM" id="MobiDB-lite"/>
    </source>
</evidence>
<evidence type="ECO:0000256" key="3">
    <source>
        <dbReference type="ARBA" id="ARBA00022692"/>
    </source>
</evidence>
<dbReference type="Proteomes" id="UP000029867">
    <property type="component" value="Unassembled WGS sequence"/>
</dbReference>
<dbReference type="GO" id="GO:0140345">
    <property type="term" value="F:phosphatidylcholine flippase activity"/>
    <property type="evidence" value="ECO:0007669"/>
    <property type="project" value="EnsemblFungi"/>
</dbReference>
<evidence type="ECO:0000313" key="21">
    <source>
        <dbReference type="Proteomes" id="UP000029867"/>
    </source>
</evidence>
<feature type="transmembrane region" description="Helical" evidence="16">
    <location>
        <begin position="1462"/>
        <end position="1486"/>
    </location>
</feature>
<feature type="binding site" evidence="14">
    <location>
        <position position="674"/>
    </location>
    <ligand>
        <name>ATP</name>
        <dbReference type="ChEBI" id="CHEBI:30616"/>
    </ligand>
</feature>
<dbReference type="GO" id="GO:0090555">
    <property type="term" value="F:phosphatidylethanolamine flippase activity"/>
    <property type="evidence" value="ECO:0007669"/>
    <property type="project" value="EnsemblFungi"/>
</dbReference>
<feature type="transmembrane region" description="Helical" evidence="16">
    <location>
        <begin position="1506"/>
        <end position="1529"/>
    </location>
</feature>
<dbReference type="PRINTS" id="PR00119">
    <property type="entry name" value="CATATPASE"/>
</dbReference>
<feature type="domain" description="P-type ATPase C-terminal" evidence="19">
    <location>
        <begin position="1285"/>
        <end position="1535"/>
    </location>
</feature>
<dbReference type="NCBIfam" id="TIGR01652">
    <property type="entry name" value="ATPase-Plipid"/>
    <property type="match status" value="1"/>
</dbReference>
<dbReference type="Gene3D" id="2.70.150.10">
    <property type="entry name" value="Calcium-transporting ATPase, cytoplasmic transduction domain A"/>
    <property type="match status" value="1"/>
</dbReference>
<feature type="binding site" evidence="15">
    <location>
        <position position="673"/>
    </location>
    <ligand>
        <name>Mg(2+)</name>
        <dbReference type="ChEBI" id="CHEBI:18420"/>
    </ligand>
</feature>
<dbReference type="SUPFAM" id="SSF56784">
    <property type="entry name" value="HAD-like"/>
    <property type="match status" value="1"/>
</dbReference>
<comment type="caution">
    <text evidence="20">The sequence shown here is derived from an EMBL/GenBank/DDBJ whole genome shotgun (WGS) entry which is preliminary data.</text>
</comment>
<evidence type="ECO:0000256" key="1">
    <source>
        <dbReference type="ARBA" id="ARBA00004141"/>
    </source>
</evidence>
<comment type="cofactor">
    <cofactor evidence="15">
        <name>Mg(2+)</name>
        <dbReference type="ChEBI" id="CHEBI:18420"/>
    </cofactor>
</comment>
<feature type="region of interest" description="Disordered" evidence="17">
    <location>
        <begin position="1641"/>
        <end position="1664"/>
    </location>
</feature>
<feature type="binding site" evidence="14">
    <location>
        <position position="673"/>
    </location>
    <ligand>
        <name>ATP</name>
        <dbReference type="ChEBI" id="CHEBI:30616"/>
    </ligand>
</feature>
<evidence type="ECO:0000256" key="6">
    <source>
        <dbReference type="ARBA" id="ARBA00022840"/>
    </source>
</evidence>
<feature type="transmembrane region" description="Helical" evidence="16">
    <location>
        <begin position="602"/>
        <end position="625"/>
    </location>
</feature>
<dbReference type="Pfam" id="PF00702">
    <property type="entry name" value="Hydrolase"/>
    <property type="match status" value="1"/>
</dbReference>
<organism evidence="20 21">
    <name type="scientific">Pichia kudriavzevii</name>
    <name type="common">Yeast</name>
    <name type="synonym">Issatchenkia orientalis</name>
    <dbReference type="NCBI Taxonomy" id="4909"/>
    <lineage>
        <taxon>Eukaryota</taxon>
        <taxon>Fungi</taxon>
        <taxon>Dikarya</taxon>
        <taxon>Ascomycota</taxon>
        <taxon>Saccharomycotina</taxon>
        <taxon>Pichiomycetes</taxon>
        <taxon>Pichiales</taxon>
        <taxon>Pichiaceae</taxon>
        <taxon>Pichia</taxon>
    </lineage>
</organism>
<feature type="transmembrane region" description="Helical" evidence="16">
    <location>
        <begin position="1396"/>
        <end position="1420"/>
    </location>
</feature>
<evidence type="ECO:0000313" key="20">
    <source>
        <dbReference type="EMBL" id="KGK38945.1"/>
    </source>
</evidence>
<name>A0A099P234_PICKU</name>
<dbReference type="PROSITE" id="PS00154">
    <property type="entry name" value="ATPASE_E1_E2"/>
    <property type="match status" value="1"/>
</dbReference>
<dbReference type="PANTHER" id="PTHR24092:SF174">
    <property type="entry name" value="PHOSPHOLIPID-TRANSPORTING ATPASE DNF3-RELATED"/>
    <property type="match status" value="1"/>
</dbReference>
<dbReference type="NCBIfam" id="TIGR01494">
    <property type="entry name" value="ATPase_P-type"/>
    <property type="match status" value="2"/>
</dbReference>
<dbReference type="SFLD" id="SFLDF00027">
    <property type="entry name" value="p-type_atpase"/>
    <property type="match status" value="1"/>
</dbReference>
<dbReference type="GO" id="GO:0005802">
    <property type="term" value="C:trans-Golgi network"/>
    <property type="evidence" value="ECO:0007669"/>
    <property type="project" value="EnsemblFungi"/>
</dbReference>
<evidence type="ECO:0000256" key="12">
    <source>
        <dbReference type="ARBA" id="ARBA00049128"/>
    </source>
</evidence>